<dbReference type="CDD" id="cd00570">
    <property type="entry name" value="GST_N_family"/>
    <property type="match status" value="1"/>
</dbReference>
<feature type="site" description="Lowers pKa of active site Cys" evidence="3">
    <location>
        <position position="268"/>
    </location>
</feature>
<dbReference type="Pfam" id="PF13409">
    <property type="entry name" value="GST_N_2"/>
    <property type="match status" value="1"/>
</dbReference>
<dbReference type="STRING" id="905079.L1JJ02"/>
<dbReference type="InterPro" id="IPR004045">
    <property type="entry name" value="Glutathione_S-Trfase_N"/>
</dbReference>
<dbReference type="InterPro" id="IPR010987">
    <property type="entry name" value="Glutathione-S-Trfase_C-like"/>
</dbReference>
<dbReference type="InterPro" id="IPR036249">
    <property type="entry name" value="Thioredoxin-like_sf"/>
</dbReference>
<dbReference type="PROSITE" id="PS50405">
    <property type="entry name" value="GST_CTER"/>
    <property type="match status" value="1"/>
</dbReference>
<dbReference type="PaxDb" id="55529-EKX48075"/>
<protein>
    <recommendedName>
        <fullName evidence="4">GST C-terminal domain-containing protein</fullName>
    </recommendedName>
</protein>
<feature type="binding site" evidence="2">
    <location>
        <begin position="144"/>
        <end position="147"/>
    </location>
    <ligand>
        <name>glutathione</name>
        <dbReference type="ChEBI" id="CHEBI:57925"/>
    </ligand>
</feature>
<feature type="site" description="Lowers pKa of active site Cys" evidence="3">
    <location>
        <position position="311"/>
    </location>
</feature>
<dbReference type="AlphaFoldDB" id="L1JJ02"/>
<name>L1JJ02_GUITC</name>
<feature type="binding site" evidence="2">
    <location>
        <position position="96"/>
    </location>
    <ligand>
        <name>glutathione</name>
        <dbReference type="ChEBI" id="CHEBI:57925"/>
    </ligand>
</feature>
<dbReference type="EnsemblProtists" id="EKX48075">
    <property type="protein sequence ID" value="EKX48075"/>
    <property type="gene ID" value="GUITHDRAFT_69037"/>
</dbReference>
<dbReference type="Gene3D" id="3.40.30.10">
    <property type="entry name" value="Glutaredoxin"/>
    <property type="match status" value="1"/>
</dbReference>
<evidence type="ECO:0000259" key="4">
    <source>
        <dbReference type="PROSITE" id="PS50405"/>
    </source>
</evidence>
<gene>
    <name evidence="5" type="ORF">GUITHDRAFT_69037</name>
</gene>
<dbReference type="Gene3D" id="1.20.1050.10">
    <property type="match status" value="1"/>
</dbReference>
<evidence type="ECO:0000256" key="2">
    <source>
        <dbReference type="PIRSR" id="PIRSR015753-2"/>
    </source>
</evidence>
<dbReference type="CDD" id="cd03190">
    <property type="entry name" value="GST_C_Omega_like"/>
    <property type="match status" value="1"/>
</dbReference>
<dbReference type="GeneID" id="17304652"/>
<dbReference type="PANTHER" id="PTHR32419">
    <property type="entry name" value="GLUTATHIONYL-HYDROQUINONE REDUCTASE"/>
    <property type="match status" value="1"/>
</dbReference>
<feature type="domain" description="GST C-terminal" evidence="4">
    <location>
        <begin position="187"/>
        <end position="311"/>
    </location>
</feature>
<dbReference type="PANTHER" id="PTHR32419:SF6">
    <property type="entry name" value="GLUTATHIONE S-TRANSFERASE OMEGA-LIKE 1-RELATED"/>
    <property type="match status" value="1"/>
</dbReference>
<dbReference type="FunFam" id="3.40.30.10:FF:000499">
    <property type="entry name" value="Glutathione S-transferase"/>
    <property type="match status" value="1"/>
</dbReference>
<evidence type="ECO:0000256" key="1">
    <source>
        <dbReference type="PIRSR" id="PIRSR015753-1"/>
    </source>
</evidence>
<dbReference type="InterPro" id="IPR047047">
    <property type="entry name" value="GST_Omega-like_C"/>
</dbReference>
<dbReference type="eggNOG" id="KOG2903">
    <property type="taxonomic scope" value="Eukaryota"/>
</dbReference>
<reference evidence="7" key="2">
    <citation type="submission" date="2012-11" db="EMBL/GenBank/DDBJ databases">
        <authorList>
            <person name="Kuo A."/>
            <person name="Curtis B.A."/>
            <person name="Tanifuji G."/>
            <person name="Burki F."/>
            <person name="Gruber A."/>
            <person name="Irimia M."/>
            <person name="Maruyama S."/>
            <person name="Arias M.C."/>
            <person name="Ball S.G."/>
            <person name="Gile G.H."/>
            <person name="Hirakawa Y."/>
            <person name="Hopkins J.F."/>
            <person name="Rensing S.A."/>
            <person name="Schmutz J."/>
            <person name="Symeonidi A."/>
            <person name="Elias M."/>
            <person name="Eveleigh R.J."/>
            <person name="Herman E.K."/>
            <person name="Klute M.J."/>
            <person name="Nakayama T."/>
            <person name="Obornik M."/>
            <person name="Reyes-Prieto A."/>
            <person name="Armbrust E.V."/>
            <person name="Aves S.J."/>
            <person name="Beiko R.G."/>
            <person name="Coutinho P."/>
            <person name="Dacks J.B."/>
            <person name="Durnford D.G."/>
            <person name="Fast N.M."/>
            <person name="Green B.R."/>
            <person name="Grisdale C."/>
            <person name="Hempe F."/>
            <person name="Henrissat B."/>
            <person name="Hoppner M.P."/>
            <person name="Ishida K.-I."/>
            <person name="Kim E."/>
            <person name="Koreny L."/>
            <person name="Kroth P.G."/>
            <person name="Liu Y."/>
            <person name="Malik S.-B."/>
            <person name="Maier U.G."/>
            <person name="McRose D."/>
            <person name="Mock T."/>
            <person name="Neilson J.A."/>
            <person name="Onodera N.T."/>
            <person name="Poole A.M."/>
            <person name="Pritham E.J."/>
            <person name="Richards T.A."/>
            <person name="Rocap G."/>
            <person name="Roy S.W."/>
            <person name="Sarai C."/>
            <person name="Schaack S."/>
            <person name="Shirato S."/>
            <person name="Slamovits C.H."/>
            <person name="Spencer D.F."/>
            <person name="Suzuki S."/>
            <person name="Worden A.Z."/>
            <person name="Zauner S."/>
            <person name="Barry K."/>
            <person name="Bell C."/>
            <person name="Bharti A.K."/>
            <person name="Crow J.A."/>
            <person name="Grimwood J."/>
            <person name="Kramer R."/>
            <person name="Lindquist E."/>
            <person name="Lucas S."/>
            <person name="Salamov A."/>
            <person name="McFadden G.I."/>
            <person name="Lane C.E."/>
            <person name="Keeling P.J."/>
            <person name="Gray M.W."/>
            <person name="Grigoriev I.V."/>
            <person name="Archibald J.M."/>
        </authorList>
    </citation>
    <scope>NUCLEOTIDE SEQUENCE</scope>
    <source>
        <strain evidence="7">CCMP2712</strain>
    </source>
</reference>
<accession>L1JJ02</accession>
<evidence type="ECO:0000313" key="5">
    <source>
        <dbReference type="EMBL" id="EKX48075.1"/>
    </source>
</evidence>
<organism evidence="5">
    <name type="scientific">Guillardia theta (strain CCMP2712)</name>
    <name type="common">Cryptophyte</name>
    <dbReference type="NCBI Taxonomy" id="905079"/>
    <lineage>
        <taxon>Eukaryota</taxon>
        <taxon>Cryptophyceae</taxon>
        <taxon>Pyrenomonadales</taxon>
        <taxon>Geminigeraceae</taxon>
        <taxon>Guillardia</taxon>
    </lineage>
</organism>
<dbReference type="RefSeq" id="XP_005835055.1">
    <property type="nucleotide sequence ID" value="XM_005834998.1"/>
</dbReference>
<dbReference type="SFLD" id="SFLDS00019">
    <property type="entry name" value="Glutathione_Transferase_(cytos"/>
    <property type="match status" value="1"/>
</dbReference>
<dbReference type="SUPFAM" id="SSF52833">
    <property type="entry name" value="Thioredoxin-like"/>
    <property type="match status" value="1"/>
</dbReference>
<dbReference type="HOGENOM" id="CLU_037263_0_1_1"/>
<dbReference type="SUPFAM" id="SSF47616">
    <property type="entry name" value="GST C-terminal domain-like"/>
    <property type="match status" value="1"/>
</dbReference>
<dbReference type="InterPro" id="IPR040079">
    <property type="entry name" value="Glutathione_S-Trfase"/>
</dbReference>
<dbReference type="KEGG" id="gtt:GUITHDRAFT_69037"/>
<evidence type="ECO:0000313" key="7">
    <source>
        <dbReference type="Proteomes" id="UP000011087"/>
    </source>
</evidence>
<reference evidence="5 7" key="1">
    <citation type="journal article" date="2012" name="Nature">
        <title>Algal genomes reveal evolutionary mosaicism and the fate of nucleomorphs.</title>
        <authorList>
            <consortium name="DOE Joint Genome Institute"/>
            <person name="Curtis B.A."/>
            <person name="Tanifuji G."/>
            <person name="Burki F."/>
            <person name="Gruber A."/>
            <person name="Irimia M."/>
            <person name="Maruyama S."/>
            <person name="Arias M.C."/>
            <person name="Ball S.G."/>
            <person name="Gile G.H."/>
            <person name="Hirakawa Y."/>
            <person name="Hopkins J.F."/>
            <person name="Kuo A."/>
            <person name="Rensing S.A."/>
            <person name="Schmutz J."/>
            <person name="Symeonidi A."/>
            <person name="Elias M."/>
            <person name="Eveleigh R.J."/>
            <person name="Herman E.K."/>
            <person name="Klute M.J."/>
            <person name="Nakayama T."/>
            <person name="Obornik M."/>
            <person name="Reyes-Prieto A."/>
            <person name="Armbrust E.V."/>
            <person name="Aves S.J."/>
            <person name="Beiko R.G."/>
            <person name="Coutinho P."/>
            <person name="Dacks J.B."/>
            <person name="Durnford D.G."/>
            <person name="Fast N.M."/>
            <person name="Green B.R."/>
            <person name="Grisdale C.J."/>
            <person name="Hempel F."/>
            <person name="Henrissat B."/>
            <person name="Hoppner M.P."/>
            <person name="Ishida K."/>
            <person name="Kim E."/>
            <person name="Koreny L."/>
            <person name="Kroth P.G."/>
            <person name="Liu Y."/>
            <person name="Malik S.B."/>
            <person name="Maier U.G."/>
            <person name="McRose D."/>
            <person name="Mock T."/>
            <person name="Neilson J.A."/>
            <person name="Onodera N.T."/>
            <person name="Poole A.M."/>
            <person name="Pritham E.J."/>
            <person name="Richards T.A."/>
            <person name="Rocap G."/>
            <person name="Roy S.W."/>
            <person name="Sarai C."/>
            <person name="Schaack S."/>
            <person name="Shirato S."/>
            <person name="Slamovits C.H."/>
            <person name="Spencer D.F."/>
            <person name="Suzuki S."/>
            <person name="Worden A.Z."/>
            <person name="Zauner S."/>
            <person name="Barry K."/>
            <person name="Bell C."/>
            <person name="Bharti A.K."/>
            <person name="Crow J.A."/>
            <person name="Grimwood J."/>
            <person name="Kramer R."/>
            <person name="Lindquist E."/>
            <person name="Lucas S."/>
            <person name="Salamov A."/>
            <person name="McFadden G.I."/>
            <person name="Lane C.E."/>
            <person name="Keeling P.J."/>
            <person name="Gray M.W."/>
            <person name="Grigoriev I.V."/>
            <person name="Archibald J.M."/>
        </authorList>
    </citation>
    <scope>NUCLEOTIDE SEQUENCE</scope>
    <source>
        <strain evidence="5 7">CCMP2712</strain>
    </source>
</reference>
<feature type="active site" description="Proton donor/acceptor" evidence="1">
    <location>
        <position position="210"/>
    </location>
</feature>
<proteinExistence type="predicted"/>
<evidence type="ECO:0000256" key="3">
    <source>
        <dbReference type="PIRSR" id="PIRSR015753-3"/>
    </source>
</evidence>
<dbReference type="SFLD" id="SFLDG01148">
    <property type="entry name" value="Xi_(cytGST)"/>
    <property type="match status" value="1"/>
</dbReference>
<dbReference type="OMA" id="PWANRAI"/>
<dbReference type="InterPro" id="IPR016639">
    <property type="entry name" value="GST_Omega/GSH"/>
</dbReference>
<dbReference type="OrthoDB" id="2309723at2759"/>
<reference evidence="6" key="3">
    <citation type="submission" date="2015-06" db="UniProtKB">
        <authorList>
            <consortium name="EnsemblProtists"/>
        </authorList>
    </citation>
    <scope>IDENTIFICATION</scope>
</reference>
<dbReference type="SFLD" id="SFLDG01206">
    <property type="entry name" value="Xi.1"/>
    <property type="match status" value="1"/>
</dbReference>
<dbReference type="InterPro" id="IPR036282">
    <property type="entry name" value="Glutathione-S-Trfase_C_sf"/>
</dbReference>
<dbReference type="GO" id="GO:0004364">
    <property type="term" value="F:glutathione transferase activity"/>
    <property type="evidence" value="ECO:0007669"/>
    <property type="project" value="InterPro"/>
</dbReference>
<dbReference type="EMBL" id="JH992987">
    <property type="protein sequence ID" value="EKX48075.1"/>
    <property type="molecule type" value="Genomic_DNA"/>
</dbReference>
<dbReference type="Pfam" id="PF13410">
    <property type="entry name" value="GST_C_2"/>
    <property type="match status" value="1"/>
</dbReference>
<evidence type="ECO:0000313" key="6">
    <source>
        <dbReference type="EnsemblProtists" id="EKX48075"/>
    </source>
</evidence>
<sequence>MSEVNKVRPRTTLDEMDESGELKRKKAAWCNWVEPGSESFPPEKDRYHLYISYACPWAHRCLILLKMKGLEDAIGVSVVHPTWQRTKPEEDEHIGWMFRDPSDPPVSNLNGHGSFPCTYCIPDTVNNAKSIRELYEIAGDKEGKYTVPVLWDKKKKTIVSNESSDIILMFNSAFNSIAKNPDLDLYPEDLRKEIDEVNSWIYPRINDGVYRCGFAQKQDAYEKAFDALFESLDRVEEILSKKRYLVGDRITVADIRLFVTLIRFDPVYVVYFKTDQSRIDDYPNMFNYMKEIYQMPAIKPTVIFPHIKTHYLSSHPKLNYYGIIPKGRKVNLDTPHNRDNMTST</sequence>
<dbReference type="GO" id="GO:0005737">
    <property type="term" value="C:cytoplasm"/>
    <property type="evidence" value="ECO:0007669"/>
    <property type="project" value="TreeGrafter"/>
</dbReference>
<dbReference type="PIRSF" id="PIRSF015753">
    <property type="entry name" value="GST"/>
    <property type="match status" value="1"/>
</dbReference>
<feature type="binding site" evidence="2">
    <location>
        <begin position="162"/>
        <end position="163"/>
    </location>
    <ligand>
        <name>glutathione</name>
        <dbReference type="ChEBI" id="CHEBI:57925"/>
    </ligand>
</feature>
<dbReference type="Proteomes" id="UP000011087">
    <property type="component" value="Unassembled WGS sequence"/>
</dbReference>
<keyword evidence="7" id="KW-1185">Reference proteome</keyword>
<feature type="active site" description="Nucleophile" evidence="1">
    <location>
        <position position="55"/>
    </location>
</feature>